<dbReference type="InterPro" id="IPR045057">
    <property type="entry name" value="Gcn5-rel_NAT"/>
</dbReference>
<dbReference type="InterPro" id="IPR016181">
    <property type="entry name" value="Acyl_CoA_acyltransferase"/>
</dbReference>
<dbReference type="RefSeq" id="WP_068349814.1">
    <property type="nucleotide sequence ID" value="NZ_CP016033.1"/>
</dbReference>
<dbReference type="InterPro" id="IPR031165">
    <property type="entry name" value="GNAT_YJDJ"/>
</dbReference>
<dbReference type="AlphaFoldDB" id="A0A192D0V9"/>
<dbReference type="Pfam" id="PF14542">
    <property type="entry name" value="Acetyltransf_CG"/>
    <property type="match status" value="1"/>
</dbReference>
<reference evidence="2 3" key="1">
    <citation type="submission" date="2016-05" db="EMBL/GenBank/DDBJ databases">
        <title>Compelete Genome Sequence of Bacteriochlorophyll-Synthesizing Bacterium Porphyrobacter neustonensis DSM 9434.</title>
        <authorList>
            <person name="Shi X.-L."/>
            <person name="Wu Y.-H."/>
            <person name="Cheng H."/>
            <person name="Xu L."/>
            <person name="Zhang X.-Q."/>
            <person name="Wang C.-S."/>
            <person name="Xu X.-W."/>
        </authorList>
    </citation>
    <scope>NUCLEOTIDE SEQUENCE [LARGE SCALE GENOMIC DNA]</scope>
    <source>
        <strain evidence="2 3">DSM 9434</strain>
    </source>
</reference>
<feature type="domain" description="N-acetyltransferase" evidence="1">
    <location>
        <begin position="13"/>
        <end position="105"/>
    </location>
</feature>
<dbReference type="STRING" id="1112.A9D12_03475"/>
<evidence type="ECO:0000313" key="2">
    <source>
        <dbReference type="EMBL" id="ANK12148.1"/>
    </source>
</evidence>
<organism evidence="2 3">
    <name type="scientific">Erythrobacter neustonensis</name>
    <dbReference type="NCBI Taxonomy" id="1112"/>
    <lineage>
        <taxon>Bacteria</taxon>
        <taxon>Pseudomonadati</taxon>
        <taxon>Pseudomonadota</taxon>
        <taxon>Alphaproteobacteria</taxon>
        <taxon>Sphingomonadales</taxon>
        <taxon>Erythrobacteraceae</taxon>
        <taxon>Erythrobacter/Porphyrobacter group</taxon>
        <taxon>Erythrobacter</taxon>
    </lineage>
</organism>
<name>A0A192D0V9_9SPHN</name>
<sequence length="105" mass="11506">MTDQIAQPTITHHVQGAGGRYVAAVEGSTEQGYLEWEPGEEKDGNEVRIAAHTIVPREIGGRGVAAALVDRLVEDAGRQGFLIRPDCSYVARKFEENPGWAEFRV</sequence>
<protein>
    <submittedName>
        <fullName evidence="2">Acetyltransferase</fullName>
    </submittedName>
</protein>
<dbReference type="OrthoDB" id="9800945at2"/>
<dbReference type="PANTHER" id="PTHR31435:SF9">
    <property type="entry name" value="PROTEIN NATD1"/>
    <property type="match status" value="1"/>
</dbReference>
<proteinExistence type="predicted"/>
<evidence type="ECO:0000259" key="1">
    <source>
        <dbReference type="PROSITE" id="PS51729"/>
    </source>
</evidence>
<dbReference type="GO" id="GO:0016740">
    <property type="term" value="F:transferase activity"/>
    <property type="evidence" value="ECO:0007669"/>
    <property type="project" value="UniProtKB-KW"/>
</dbReference>
<dbReference type="Proteomes" id="UP000078263">
    <property type="component" value="Chromosome"/>
</dbReference>
<accession>A0A192D0V9</accession>
<dbReference type="EMBL" id="CP016033">
    <property type="protein sequence ID" value="ANK12148.1"/>
    <property type="molecule type" value="Genomic_DNA"/>
</dbReference>
<dbReference type="PROSITE" id="PS51729">
    <property type="entry name" value="GNAT_YJDJ"/>
    <property type="match status" value="1"/>
</dbReference>
<dbReference type="PANTHER" id="PTHR31435">
    <property type="entry name" value="PROTEIN NATD1"/>
    <property type="match status" value="1"/>
</dbReference>
<dbReference type="KEGG" id="pns:A9D12_03475"/>
<keyword evidence="2" id="KW-0808">Transferase</keyword>
<keyword evidence="3" id="KW-1185">Reference proteome</keyword>
<dbReference type="SUPFAM" id="SSF55729">
    <property type="entry name" value="Acyl-CoA N-acyltransferases (Nat)"/>
    <property type="match status" value="1"/>
</dbReference>
<evidence type="ECO:0000313" key="3">
    <source>
        <dbReference type="Proteomes" id="UP000078263"/>
    </source>
</evidence>
<gene>
    <name evidence="2" type="ORF">A9D12_03475</name>
</gene>
<dbReference type="Gene3D" id="3.40.630.30">
    <property type="match status" value="1"/>
</dbReference>